<dbReference type="Gene3D" id="3.40.50.300">
    <property type="entry name" value="P-loop containing nucleotide triphosphate hydrolases"/>
    <property type="match status" value="1"/>
</dbReference>
<comment type="caution">
    <text evidence="1">The sequence shown here is derived from an EMBL/GenBank/DDBJ whole genome shotgun (WGS) entry which is preliminary data.</text>
</comment>
<dbReference type="SUPFAM" id="SSF52540">
    <property type="entry name" value="P-loop containing nucleoside triphosphate hydrolases"/>
    <property type="match status" value="1"/>
</dbReference>
<organism evidence="1 2">
    <name type="scientific">Mytilus edulis</name>
    <name type="common">Blue mussel</name>
    <dbReference type="NCBI Taxonomy" id="6550"/>
    <lineage>
        <taxon>Eukaryota</taxon>
        <taxon>Metazoa</taxon>
        <taxon>Spiralia</taxon>
        <taxon>Lophotrochozoa</taxon>
        <taxon>Mollusca</taxon>
        <taxon>Bivalvia</taxon>
        <taxon>Autobranchia</taxon>
        <taxon>Pteriomorphia</taxon>
        <taxon>Mytilida</taxon>
        <taxon>Mytiloidea</taxon>
        <taxon>Mytilidae</taxon>
        <taxon>Mytilinae</taxon>
        <taxon>Mytilus</taxon>
    </lineage>
</organism>
<sequence>MLLSGIYVSRLVCVTCKFERRSIDNLEKSNIDRTRGVPNGANTFLVSVLKINKNFWLTMARSKITPEKDVWENSIVEKYYNRDHDIVPHEDPKDDPKYDEKNKLIRRVQDIVGTHSSGKPPLNIAIVGLPGGGKSSLLNTIFASFSTERWTEIVPFGSFGRAQEQRTTRFTSYVKDTYYKQNQTIILCRPFWT</sequence>
<evidence type="ECO:0000313" key="1">
    <source>
        <dbReference type="EMBL" id="CAG2235678.1"/>
    </source>
</evidence>
<dbReference type="AlphaFoldDB" id="A0A8S3TQ58"/>
<keyword evidence="2" id="KW-1185">Reference proteome</keyword>
<name>A0A8S3TQ58_MYTED</name>
<gene>
    <name evidence="1" type="ORF">MEDL_48190</name>
</gene>
<dbReference type="OrthoDB" id="6149413at2759"/>
<accession>A0A8S3TQ58</accession>
<dbReference type="InterPro" id="IPR027417">
    <property type="entry name" value="P-loop_NTPase"/>
</dbReference>
<dbReference type="Proteomes" id="UP000683360">
    <property type="component" value="Unassembled WGS sequence"/>
</dbReference>
<proteinExistence type="predicted"/>
<reference evidence="1" key="1">
    <citation type="submission" date="2021-03" db="EMBL/GenBank/DDBJ databases">
        <authorList>
            <person name="Bekaert M."/>
        </authorList>
    </citation>
    <scope>NUCLEOTIDE SEQUENCE</scope>
</reference>
<protein>
    <submittedName>
        <fullName evidence="1">Uncharacterized protein</fullName>
    </submittedName>
</protein>
<evidence type="ECO:0000313" key="2">
    <source>
        <dbReference type="Proteomes" id="UP000683360"/>
    </source>
</evidence>
<dbReference type="EMBL" id="CAJPWZ010002323">
    <property type="protein sequence ID" value="CAG2235678.1"/>
    <property type="molecule type" value="Genomic_DNA"/>
</dbReference>